<comment type="function">
    <text evidence="1 11">Catalyzes the reversible adenylation of nicotinate mononucleotide (NaMN) to nicotinic acid adenine dinucleotide (NaAD).</text>
</comment>
<dbReference type="PANTHER" id="PTHR39321">
    <property type="entry name" value="NICOTINATE-NUCLEOTIDE ADENYLYLTRANSFERASE-RELATED"/>
    <property type="match status" value="1"/>
</dbReference>
<dbReference type="EC" id="2.7.7.18" evidence="11"/>
<evidence type="ECO:0000256" key="3">
    <source>
        <dbReference type="ARBA" id="ARBA00009014"/>
    </source>
</evidence>
<proteinExistence type="inferred from homology"/>
<sequence length="237" mass="26264">MSCAAAASSAPEAPRPGRGPPPDRLAALDPGRRRVGLLGGSFNPAHDGHRHLSLWALRRLRLDCVWWLVSPQNPLKATAGMAPLGRRLAEARRVARHPAIRVTDVERALGTRYTADTLRALTGRFPRARFVWLMGADNLRQIRRWKRWDSIFMRLPVAVFDRPSYALGALSGMAARRFARNRIPASAAPSLANRSAPAWTFVRMPLHPASATRIREGRASYRRPAPSAHSAQQEVTP</sequence>
<reference evidence="14 15" key="1">
    <citation type="submission" date="2018-11" db="EMBL/GenBank/DDBJ databases">
        <title>Genomic Encyclopedia of Type Strains, Phase IV (KMG-IV): sequencing the most valuable type-strain genomes for metagenomic binning, comparative biology and taxonomic classification.</title>
        <authorList>
            <person name="Goeker M."/>
        </authorList>
    </citation>
    <scope>NUCLEOTIDE SEQUENCE [LARGE SCALE GENOMIC DNA]</scope>
    <source>
        <strain evidence="14 15">DSM 5900</strain>
    </source>
</reference>
<protein>
    <recommendedName>
        <fullName evidence="11">Probable nicotinate-nucleotide adenylyltransferase</fullName>
        <ecNumber evidence="11">2.7.7.18</ecNumber>
    </recommendedName>
    <alternativeName>
        <fullName evidence="11">Deamido-NAD(+) diphosphorylase</fullName>
    </alternativeName>
    <alternativeName>
        <fullName evidence="11">Deamido-NAD(+) pyrophosphorylase</fullName>
    </alternativeName>
    <alternativeName>
        <fullName evidence="11">Nicotinate mononucleotide adenylyltransferase</fullName>
        <shortName evidence="11">NaMN adenylyltransferase</shortName>
    </alternativeName>
</protein>
<dbReference type="NCBIfam" id="NF000843">
    <property type="entry name" value="PRK00071.2-2"/>
    <property type="match status" value="1"/>
</dbReference>
<dbReference type="Gene3D" id="3.40.50.620">
    <property type="entry name" value="HUPs"/>
    <property type="match status" value="1"/>
</dbReference>
<evidence type="ECO:0000313" key="14">
    <source>
        <dbReference type="EMBL" id="ROP84186.1"/>
    </source>
</evidence>
<keyword evidence="5 11" id="KW-0808">Transferase</keyword>
<keyword evidence="15" id="KW-1185">Reference proteome</keyword>
<feature type="region of interest" description="Disordered" evidence="12">
    <location>
        <begin position="215"/>
        <end position="237"/>
    </location>
</feature>
<dbReference type="GO" id="GO:0004515">
    <property type="term" value="F:nicotinate-nucleotide adenylyltransferase activity"/>
    <property type="evidence" value="ECO:0007669"/>
    <property type="project" value="UniProtKB-UniRule"/>
</dbReference>
<accession>A0A3N1L166</accession>
<dbReference type="InterPro" id="IPR005248">
    <property type="entry name" value="NadD/NMNAT"/>
</dbReference>
<comment type="similarity">
    <text evidence="3 11">Belongs to the NadD family.</text>
</comment>
<dbReference type="HAMAP" id="MF_00244">
    <property type="entry name" value="NaMN_adenylyltr"/>
    <property type="match status" value="1"/>
</dbReference>
<keyword evidence="8 11" id="KW-0067">ATP-binding</keyword>
<keyword evidence="7 11" id="KW-0547">Nucleotide-binding</keyword>
<dbReference type="InterPro" id="IPR004821">
    <property type="entry name" value="Cyt_trans-like"/>
</dbReference>
<evidence type="ECO:0000256" key="8">
    <source>
        <dbReference type="ARBA" id="ARBA00022840"/>
    </source>
</evidence>
<evidence type="ECO:0000256" key="6">
    <source>
        <dbReference type="ARBA" id="ARBA00022695"/>
    </source>
</evidence>
<dbReference type="GO" id="GO:0009435">
    <property type="term" value="P:NAD+ biosynthetic process"/>
    <property type="evidence" value="ECO:0007669"/>
    <property type="project" value="UniProtKB-UniRule"/>
</dbReference>
<dbReference type="SUPFAM" id="SSF52374">
    <property type="entry name" value="Nucleotidylyl transferase"/>
    <property type="match status" value="1"/>
</dbReference>
<dbReference type="Pfam" id="PF01467">
    <property type="entry name" value="CTP_transf_like"/>
    <property type="match status" value="1"/>
</dbReference>
<dbReference type="GO" id="GO:0005524">
    <property type="term" value="F:ATP binding"/>
    <property type="evidence" value="ECO:0007669"/>
    <property type="project" value="UniProtKB-KW"/>
</dbReference>
<comment type="pathway">
    <text evidence="2 11">Cofactor biosynthesis; NAD(+) biosynthesis; deamido-NAD(+) from nicotinate D-ribonucleotide: step 1/1.</text>
</comment>
<evidence type="ECO:0000256" key="4">
    <source>
        <dbReference type="ARBA" id="ARBA00022642"/>
    </source>
</evidence>
<dbReference type="UniPathway" id="UPA00253">
    <property type="reaction ID" value="UER00332"/>
</dbReference>
<feature type="compositionally biased region" description="Pro residues" evidence="12">
    <location>
        <begin position="13"/>
        <end position="23"/>
    </location>
</feature>
<dbReference type="InterPro" id="IPR014729">
    <property type="entry name" value="Rossmann-like_a/b/a_fold"/>
</dbReference>
<keyword evidence="6 11" id="KW-0548">Nucleotidyltransferase</keyword>
<evidence type="ECO:0000313" key="15">
    <source>
        <dbReference type="Proteomes" id="UP000278222"/>
    </source>
</evidence>
<evidence type="ECO:0000256" key="11">
    <source>
        <dbReference type="HAMAP-Rule" id="MF_00244"/>
    </source>
</evidence>
<dbReference type="Proteomes" id="UP000278222">
    <property type="component" value="Unassembled WGS sequence"/>
</dbReference>
<comment type="catalytic activity">
    <reaction evidence="10 11">
        <text>nicotinate beta-D-ribonucleotide + ATP + H(+) = deamido-NAD(+) + diphosphate</text>
        <dbReference type="Rhea" id="RHEA:22860"/>
        <dbReference type="ChEBI" id="CHEBI:15378"/>
        <dbReference type="ChEBI" id="CHEBI:30616"/>
        <dbReference type="ChEBI" id="CHEBI:33019"/>
        <dbReference type="ChEBI" id="CHEBI:57502"/>
        <dbReference type="ChEBI" id="CHEBI:58437"/>
        <dbReference type="EC" id="2.7.7.18"/>
    </reaction>
</comment>
<dbReference type="RefSeq" id="WP_123691914.1">
    <property type="nucleotide sequence ID" value="NZ_RJKX01000015.1"/>
</dbReference>
<evidence type="ECO:0000256" key="12">
    <source>
        <dbReference type="SAM" id="MobiDB-lite"/>
    </source>
</evidence>
<dbReference type="PANTHER" id="PTHR39321:SF3">
    <property type="entry name" value="PHOSPHOPANTETHEINE ADENYLYLTRANSFERASE"/>
    <property type="match status" value="1"/>
</dbReference>
<gene>
    <name evidence="11" type="primary">nadD</name>
    <name evidence="14" type="ORF">EDC65_3534</name>
</gene>
<keyword evidence="9 11" id="KW-0520">NAD</keyword>
<evidence type="ECO:0000256" key="5">
    <source>
        <dbReference type="ARBA" id="ARBA00022679"/>
    </source>
</evidence>
<dbReference type="NCBIfam" id="NF000845">
    <property type="entry name" value="PRK00071.2-4"/>
    <property type="match status" value="1"/>
</dbReference>
<name>A0A3N1L166_9PROT</name>
<evidence type="ECO:0000256" key="10">
    <source>
        <dbReference type="ARBA" id="ARBA00048721"/>
    </source>
</evidence>
<feature type="compositionally biased region" description="Low complexity" evidence="12">
    <location>
        <begin position="1"/>
        <end position="12"/>
    </location>
</feature>
<evidence type="ECO:0000256" key="9">
    <source>
        <dbReference type="ARBA" id="ARBA00023027"/>
    </source>
</evidence>
<feature type="domain" description="Cytidyltransferase-like" evidence="13">
    <location>
        <begin position="37"/>
        <end position="216"/>
    </location>
</feature>
<dbReference type="CDD" id="cd02165">
    <property type="entry name" value="NMNAT"/>
    <property type="match status" value="1"/>
</dbReference>
<evidence type="ECO:0000256" key="7">
    <source>
        <dbReference type="ARBA" id="ARBA00022741"/>
    </source>
</evidence>
<dbReference type="AlphaFoldDB" id="A0A3N1L166"/>
<comment type="caution">
    <text evidence="14">The sequence shown here is derived from an EMBL/GenBank/DDBJ whole genome shotgun (WGS) entry which is preliminary data.</text>
</comment>
<evidence type="ECO:0000256" key="2">
    <source>
        <dbReference type="ARBA" id="ARBA00005019"/>
    </source>
</evidence>
<dbReference type="OrthoDB" id="5295945at2"/>
<dbReference type="EMBL" id="RJKX01000015">
    <property type="protein sequence ID" value="ROP84186.1"/>
    <property type="molecule type" value="Genomic_DNA"/>
</dbReference>
<keyword evidence="4 11" id="KW-0662">Pyridine nucleotide biosynthesis</keyword>
<feature type="region of interest" description="Disordered" evidence="12">
    <location>
        <begin position="1"/>
        <end position="29"/>
    </location>
</feature>
<organism evidence="14 15">
    <name type="scientific">Stella humosa</name>
    <dbReference type="NCBI Taxonomy" id="94"/>
    <lineage>
        <taxon>Bacteria</taxon>
        <taxon>Pseudomonadati</taxon>
        <taxon>Pseudomonadota</taxon>
        <taxon>Alphaproteobacteria</taxon>
        <taxon>Rhodospirillales</taxon>
        <taxon>Stellaceae</taxon>
        <taxon>Stella</taxon>
    </lineage>
</organism>
<evidence type="ECO:0000256" key="1">
    <source>
        <dbReference type="ARBA" id="ARBA00002324"/>
    </source>
</evidence>
<evidence type="ECO:0000259" key="13">
    <source>
        <dbReference type="Pfam" id="PF01467"/>
    </source>
</evidence>